<reference evidence="2" key="1">
    <citation type="journal article" date="2019" name="Int. J. Syst. Evol. Microbiol.">
        <title>The Global Catalogue of Microorganisms (GCM) 10K type strain sequencing project: providing services to taxonomists for standard genome sequencing and annotation.</title>
        <authorList>
            <consortium name="The Broad Institute Genomics Platform"/>
            <consortium name="The Broad Institute Genome Sequencing Center for Infectious Disease"/>
            <person name="Wu L."/>
            <person name="Ma J."/>
        </authorList>
    </citation>
    <scope>NUCLEOTIDE SEQUENCE [LARGE SCALE GENOMIC DNA]</scope>
    <source>
        <strain evidence="2">CGMCC 1.12791</strain>
    </source>
</reference>
<name>A0ABQ3HGH8_9ACTN</name>
<accession>A0ABQ3HGH8</accession>
<keyword evidence="2" id="KW-1185">Reference proteome</keyword>
<gene>
    <name evidence="1" type="ORF">GCM10011376_03820</name>
</gene>
<dbReference type="RefSeq" id="WP_191277660.1">
    <property type="nucleotide sequence ID" value="NZ_BNAD01000001.1"/>
</dbReference>
<dbReference type="Proteomes" id="UP000597341">
    <property type="component" value="Unassembled WGS sequence"/>
</dbReference>
<dbReference type="EMBL" id="BNAD01000001">
    <property type="protein sequence ID" value="GHE15483.1"/>
    <property type="molecule type" value="Genomic_DNA"/>
</dbReference>
<protein>
    <submittedName>
        <fullName evidence="1">Uncharacterized protein</fullName>
    </submittedName>
</protein>
<evidence type="ECO:0000313" key="2">
    <source>
        <dbReference type="Proteomes" id="UP000597341"/>
    </source>
</evidence>
<evidence type="ECO:0000313" key="1">
    <source>
        <dbReference type="EMBL" id="GHE15483.1"/>
    </source>
</evidence>
<comment type="caution">
    <text evidence="1">The sequence shown here is derived from an EMBL/GenBank/DDBJ whole genome shotgun (WGS) entry which is preliminary data.</text>
</comment>
<proteinExistence type="predicted"/>
<organism evidence="1 2">
    <name type="scientific">Nocardioides flavus</name>
    <name type="common">ex Wang et al. 2016</name>
    <dbReference type="NCBI Taxonomy" id="2058780"/>
    <lineage>
        <taxon>Bacteria</taxon>
        <taxon>Bacillati</taxon>
        <taxon>Actinomycetota</taxon>
        <taxon>Actinomycetes</taxon>
        <taxon>Propionibacteriales</taxon>
        <taxon>Nocardioidaceae</taxon>
        <taxon>Nocardioides</taxon>
    </lineage>
</organism>
<sequence length="126" mass="13697">MDAVTPAQVRDDCARDHLLVVAGADEPVVRVARLSGGGPGHIALRSGHPSPPPPGPAVLFGQDASFPDLEQWTQWSFRGRWDGAGLEVDEAPDTIGLGRPPGLLQRWRRQRDLERRCVAAIPRPAR</sequence>